<dbReference type="Proteomes" id="UP000189370">
    <property type="component" value="Unassembled WGS sequence"/>
</dbReference>
<evidence type="ECO:0008006" key="4">
    <source>
        <dbReference type="Google" id="ProtNLM"/>
    </source>
</evidence>
<sequence>MVSIANETVASQYGRISRSLDPKELIPLRFVGFGVSLLDVWAASTPVLIGAMLLCFSLGFGLVMPSLDTSVVGLVSSQFRASMLGVLTSMLWLGQTVGPITFTGIVSTAFDEPVTGYRFLLLCCGMASLVGGVLVLLAFGRR</sequence>
<feature type="transmembrane region" description="Helical" evidence="1">
    <location>
        <begin position="116"/>
        <end position="139"/>
    </location>
</feature>
<accession>A0A1S8ASB1</accession>
<keyword evidence="1" id="KW-0472">Membrane</keyword>
<comment type="caution">
    <text evidence="2">The sequence shown here is derived from an EMBL/GenBank/DDBJ whole genome shotgun (WGS) entry which is preliminary data.</text>
</comment>
<feature type="transmembrane region" description="Helical" evidence="1">
    <location>
        <begin position="40"/>
        <end position="63"/>
    </location>
</feature>
<dbReference type="EMBL" id="LWLN01000002">
    <property type="protein sequence ID" value="OLZ39384.1"/>
    <property type="molecule type" value="Genomic_DNA"/>
</dbReference>
<dbReference type="SUPFAM" id="SSF103473">
    <property type="entry name" value="MFS general substrate transporter"/>
    <property type="match status" value="1"/>
</dbReference>
<gene>
    <name evidence="2" type="ORF">A6E15_18600</name>
</gene>
<name>A0A1S8ASB1_9EURY</name>
<evidence type="ECO:0000313" key="3">
    <source>
        <dbReference type="Proteomes" id="UP000189370"/>
    </source>
</evidence>
<keyword evidence="1" id="KW-0812">Transmembrane</keyword>
<evidence type="ECO:0000313" key="2">
    <source>
        <dbReference type="EMBL" id="OLZ39384.1"/>
    </source>
</evidence>
<dbReference type="InterPro" id="IPR036259">
    <property type="entry name" value="MFS_trans_sf"/>
</dbReference>
<protein>
    <recommendedName>
        <fullName evidence="4">Major facilitator superfamily (MFS) profile domain-containing protein</fullName>
    </recommendedName>
</protein>
<organism evidence="2 3">
    <name type="scientific">Natrinema saccharevitans</name>
    <dbReference type="NCBI Taxonomy" id="301967"/>
    <lineage>
        <taxon>Archaea</taxon>
        <taxon>Methanobacteriati</taxon>
        <taxon>Methanobacteriota</taxon>
        <taxon>Stenosarchaea group</taxon>
        <taxon>Halobacteria</taxon>
        <taxon>Halobacteriales</taxon>
        <taxon>Natrialbaceae</taxon>
        <taxon>Natrinema</taxon>
    </lineage>
</organism>
<dbReference type="Gene3D" id="1.20.1250.20">
    <property type="entry name" value="MFS general substrate transporter like domains"/>
    <property type="match status" value="1"/>
</dbReference>
<dbReference type="AlphaFoldDB" id="A0A1S8ASB1"/>
<proteinExistence type="predicted"/>
<keyword evidence="3" id="KW-1185">Reference proteome</keyword>
<keyword evidence="1" id="KW-1133">Transmembrane helix</keyword>
<evidence type="ECO:0000256" key="1">
    <source>
        <dbReference type="SAM" id="Phobius"/>
    </source>
</evidence>
<feature type="transmembrane region" description="Helical" evidence="1">
    <location>
        <begin position="84"/>
        <end position="110"/>
    </location>
</feature>
<reference evidence="3" key="1">
    <citation type="submission" date="2016-04" db="EMBL/GenBank/DDBJ databases">
        <authorList>
            <person name="Chen S.-C."/>
            <person name="Lai M.-C."/>
        </authorList>
    </citation>
    <scope>NUCLEOTIDE SEQUENCE [LARGE SCALE GENOMIC DNA]</scope>
    <source>
        <strain evidence="3">AB14</strain>
    </source>
</reference>